<comment type="caution">
    <text evidence="7">The sequence shown here is derived from an EMBL/GenBank/DDBJ whole genome shotgun (WGS) entry which is preliminary data.</text>
</comment>
<evidence type="ECO:0000256" key="3">
    <source>
        <dbReference type="ARBA" id="ARBA00023235"/>
    </source>
</evidence>
<evidence type="ECO:0000313" key="8">
    <source>
        <dbReference type="Proteomes" id="UP000194577"/>
    </source>
</evidence>
<comment type="catalytic activity">
    <reaction evidence="1 4 5">
        <text>[protein]-peptidylproline (omega=180) = [protein]-peptidylproline (omega=0)</text>
        <dbReference type="Rhea" id="RHEA:16237"/>
        <dbReference type="Rhea" id="RHEA-COMP:10747"/>
        <dbReference type="Rhea" id="RHEA-COMP:10748"/>
        <dbReference type="ChEBI" id="CHEBI:83833"/>
        <dbReference type="ChEBI" id="CHEBI:83834"/>
        <dbReference type="EC" id="5.2.1.8"/>
    </reaction>
</comment>
<evidence type="ECO:0000256" key="2">
    <source>
        <dbReference type="ARBA" id="ARBA00023110"/>
    </source>
</evidence>
<gene>
    <name evidence="7" type="ORF">BW737_011305</name>
</gene>
<dbReference type="PANTHER" id="PTHR45779">
    <property type="entry name" value="PEPTIDYLPROLYL ISOMERASE"/>
    <property type="match status" value="1"/>
</dbReference>
<name>A0ABX4M9Q8_9ACTO</name>
<keyword evidence="8" id="KW-1185">Reference proteome</keyword>
<dbReference type="Proteomes" id="UP000194577">
    <property type="component" value="Unassembled WGS sequence"/>
</dbReference>
<dbReference type="PANTHER" id="PTHR45779:SF7">
    <property type="entry name" value="PEPTIDYLPROLYL ISOMERASE"/>
    <property type="match status" value="1"/>
</dbReference>
<dbReference type="InterPro" id="IPR044609">
    <property type="entry name" value="FKBP2/11"/>
</dbReference>
<dbReference type="InterPro" id="IPR046357">
    <property type="entry name" value="PPIase_dom_sf"/>
</dbReference>
<accession>A0ABX4M9Q8</accession>
<evidence type="ECO:0000313" key="7">
    <source>
        <dbReference type="EMBL" id="PHP52175.1"/>
    </source>
</evidence>
<evidence type="ECO:0000256" key="4">
    <source>
        <dbReference type="PROSITE-ProRule" id="PRU00277"/>
    </source>
</evidence>
<dbReference type="Pfam" id="PF00254">
    <property type="entry name" value="FKBP_C"/>
    <property type="match status" value="1"/>
</dbReference>
<keyword evidence="2 4" id="KW-0697">Rotamase</keyword>
<dbReference type="EC" id="5.2.1.8" evidence="5"/>
<proteinExistence type="inferred from homology"/>
<comment type="similarity">
    <text evidence="5">Belongs to the FKBP-type PPIase family.</text>
</comment>
<dbReference type="InterPro" id="IPR001179">
    <property type="entry name" value="PPIase_FKBP_dom"/>
</dbReference>
<dbReference type="Gene3D" id="3.10.50.40">
    <property type="match status" value="1"/>
</dbReference>
<organism evidence="7 8">
    <name type="scientific">Actinomyces ruminis</name>
    <dbReference type="NCBI Taxonomy" id="1937003"/>
    <lineage>
        <taxon>Bacteria</taxon>
        <taxon>Bacillati</taxon>
        <taxon>Actinomycetota</taxon>
        <taxon>Actinomycetes</taxon>
        <taxon>Actinomycetales</taxon>
        <taxon>Actinomycetaceae</taxon>
        <taxon>Actinomyces</taxon>
    </lineage>
</organism>
<protein>
    <recommendedName>
        <fullName evidence="5">Peptidyl-prolyl cis-trans isomerase</fullName>
        <ecNumber evidence="5">5.2.1.8</ecNumber>
    </recommendedName>
</protein>
<sequence>MVIANYAGWEWGATEAFDSSYARGEATPFSLQGVISGWRCGLSGHRVGDRLEIAIPAELGYGQPASSPNAPSGAWCLLSKSGMR</sequence>
<dbReference type="EMBL" id="MTPX02000060">
    <property type="protein sequence ID" value="PHP52175.1"/>
    <property type="molecule type" value="Genomic_DNA"/>
</dbReference>
<evidence type="ECO:0000256" key="1">
    <source>
        <dbReference type="ARBA" id="ARBA00000971"/>
    </source>
</evidence>
<evidence type="ECO:0000256" key="5">
    <source>
        <dbReference type="RuleBase" id="RU003915"/>
    </source>
</evidence>
<feature type="domain" description="PPIase FKBP-type" evidence="6">
    <location>
        <begin position="1"/>
        <end position="74"/>
    </location>
</feature>
<dbReference type="SUPFAM" id="SSF54534">
    <property type="entry name" value="FKBP-like"/>
    <property type="match status" value="1"/>
</dbReference>
<keyword evidence="3 4" id="KW-0413">Isomerase</keyword>
<dbReference type="PROSITE" id="PS50059">
    <property type="entry name" value="FKBP_PPIASE"/>
    <property type="match status" value="1"/>
</dbReference>
<reference evidence="7 8" key="1">
    <citation type="submission" date="2017-10" db="EMBL/GenBank/DDBJ databases">
        <title>Draft genome sequence of cellulolytic Actinomyces sp CtC72 isolated from cattle rumen fluid.</title>
        <authorList>
            <person name="Joshi A.J."/>
            <person name="Vasudevan G."/>
            <person name="Lanjekar V.B."/>
            <person name="Hivarkar S."/>
            <person name="Engineer A."/>
            <person name="Pore S.D."/>
            <person name="Dhakephalkar P.K."/>
            <person name="Dagar S."/>
        </authorList>
    </citation>
    <scope>NUCLEOTIDE SEQUENCE [LARGE SCALE GENOMIC DNA]</scope>
    <source>
        <strain evidence="8">CtC72</strain>
    </source>
</reference>
<evidence type="ECO:0000259" key="6">
    <source>
        <dbReference type="PROSITE" id="PS50059"/>
    </source>
</evidence>